<dbReference type="Proteomes" id="UP000065807">
    <property type="component" value="Chromosome"/>
</dbReference>
<keyword evidence="6" id="KW-1185">Reference proteome</keyword>
<dbReference type="PANTHER" id="PTHR45772:SF9">
    <property type="entry name" value="CONSERVED COMPONENT OF ABC TRANSPORTER FOR NATURAL AMINO ACIDS"/>
    <property type="match status" value="1"/>
</dbReference>
<protein>
    <submittedName>
        <fullName evidence="5">ABC transporter</fullName>
    </submittedName>
</protein>
<accession>A0A0K2SLL0</accession>
<dbReference type="EMBL" id="AP014924">
    <property type="protein sequence ID" value="BAS28003.1"/>
    <property type="molecule type" value="Genomic_DNA"/>
</dbReference>
<dbReference type="InterPro" id="IPR003439">
    <property type="entry name" value="ABC_transporter-like_ATP-bd"/>
</dbReference>
<gene>
    <name evidence="5" type="ORF">LIP_2162</name>
</gene>
<evidence type="ECO:0000259" key="4">
    <source>
        <dbReference type="PROSITE" id="PS50893"/>
    </source>
</evidence>
<dbReference type="InterPro" id="IPR051120">
    <property type="entry name" value="ABC_AA/LPS_Transport"/>
</dbReference>
<dbReference type="InterPro" id="IPR027417">
    <property type="entry name" value="P-loop_NTPase"/>
</dbReference>
<dbReference type="GO" id="GO:0005524">
    <property type="term" value="F:ATP binding"/>
    <property type="evidence" value="ECO:0007669"/>
    <property type="project" value="UniProtKB-KW"/>
</dbReference>
<evidence type="ECO:0000256" key="2">
    <source>
        <dbReference type="ARBA" id="ARBA00022741"/>
    </source>
</evidence>
<name>A0A0K2SLL0_LIMPI</name>
<dbReference type="SMART" id="SM00382">
    <property type="entry name" value="AAA"/>
    <property type="match status" value="1"/>
</dbReference>
<keyword evidence="1" id="KW-0813">Transport</keyword>
<dbReference type="STRING" id="1555112.LIP_2162"/>
<evidence type="ECO:0000256" key="3">
    <source>
        <dbReference type="ARBA" id="ARBA00022840"/>
    </source>
</evidence>
<keyword evidence="3" id="KW-0067">ATP-binding</keyword>
<dbReference type="PROSITE" id="PS00211">
    <property type="entry name" value="ABC_TRANSPORTER_1"/>
    <property type="match status" value="1"/>
</dbReference>
<dbReference type="GO" id="GO:0016887">
    <property type="term" value="F:ATP hydrolysis activity"/>
    <property type="evidence" value="ECO:0007669"/>
    <property type="project" value="InterPro"/>
</dbReference>
<evidence type="ECO:0000313" key="6">
    <source>
        <dbReference type="Proteomes" id="UP000065807"/>
    </source>
</evidence>
<dbReference type="SUPFAM" id="SSF52540">
    <property type="entry name" value="P-loop containing nucleoside triphosphate hydrolases"/>
    <property type="match status" value="1"/>
</dbReference>
<dbReference type="OrthoDB" id="9806149at2"/>
<reference evidence="6" key="1">
    <citation type="submission" date="2015-07" db="EMBL/GenBank/DDBJ databases">
        <title>Complete genome sequence and phylogenetic analysis of Limnochorda pilosa.</title>
        <authorList>
            <person name="Watanabe M."/>
            <person name="Kojima H."/>
            <person name="Fukui M."/>
        </authorList>
    </citation>
    <scope>NUCLEOTIDE SEQUENCE [LARGE SCALE GENOMIC DNA]</scope>
    <source>
        <strain evidence="6">HC45</strain>
    </source>
</reference>
<dbReference type="GO" id="GO:0005886">
    <property type="term" value="C:plasma membrane"/>
    <property type="evidence" value="ECO:0007669"/>
    <property type="project" value="TreeGrafter"/>
</dbReference>
<dbReference type="Pfam" id="PF00005">
    <property type="entry name" value="ABC_tran"/>
    <property type="match status" value="1"/>
</dbReference>
<organism evidence="5 6">
    <name type="scientific">Limnochorda pilosa</name>
    <dbReference type="NCBI Taxonomy" id="1555112"/>
    <lineage>
        <taxon>Bacteria</taxon>
        <taxon>Bacillati</taxon>
        <taxon>Bacillota</taxon>
        <taxon>Limnochordia</taxon>
        <taxon>Limnochordales</taxon>
        <taxon>Limnochordaceae</taxon>
        <taxon>Limnochorda</taxon>
    </lineage>
</organism>
<evidence type="ECO:0000256" key="1">
    <source>
        <dbReference type="ARBA" id="ARBA00022448"/>
    </source>
</evidence>
<dbReference type="Gene3D" id="3.40.50.300">
    <property type="entry name" value="P-loop containing nucleotide triphosphate hydrolases"/>
    <property type="match status" value="1"/>
</dbReference>
<evidence type="ECO:0000313" key="5">
    <source>
        <dbReference type="EMBL" id="BAS28003.1"/>
    </source>
</evidence>
<dbReference type="InterPro" id="IPR003593">
    <property type="entry name" value="AAA+_ATPase"/>
</dbReference>
<reference evidence="6" key="2">
    <citation type="journal article" date="2016" name="Int. J. Syst. Evol. Microbiol.">
        <title>Complete genome sequence and cell structure of Limnochorda pilosa, a Gram-negative spore-former within the phylum Firmicutes.</title>
        <authorList>
            <person name="Watanabe M."/>
            <person name="Kojima H."/>
            <person name="Fukui M."/>
        </authorList>
    </citation>
    <scope>NUCLEOTIDE SEQUENCE [LARGE SCALE GENOMIC DNA]</scope>
    <source>
        <strain evidence="6">HC45</strain>
    </source>
</reference>
<feature type="domain" description="ABC transporter" evidence="4">
    <location>
        <begin position="4"/>
        <end position="245"/>
    </location>
</feature>
<dbReference type="AlphaFoldDB" id="A0A0K2SLL0"/>
<dbReference type="RefSeq" id="WP_068137696.1">
    <property type="nucleotide sequence ID" value="NZ_AP014924.1"/>
</dbReference>
<dbReference type="PROSITE" id="PS50893">
    <property type="entry name" value="ABC_TRANSPORTER_2"/>
    <property type="match status" value="1"/>
</dbReference>
<dbReference type="CDD" id="cd03219">
    <property type="entry name" value="ABC_Mj1267_LivG_branched"/>
    <property type="match status" value="1"/>
</dbReference>
<proteinExistence type="predicted"/>
<keyword evidence="2" id="KW-0547">Nucleotide-binding</keyword>
<dbReference type="PANTHER" id="PTHR45772">
    <property type="entry name" value="CONSERVED COMPONENT OF ABC TRANSPORTER FOR NATURAL AMINO ACIDS-RELATED"/>
    <property type="match status" value="1"/>
</dbReference>
<dbReference type="InterPro" id="IPR017871">
    <property type="entry name" value="ABC_transporter-like_CS"/>
</dbReference>
<dbReference type="KEGG" id="lpil:LIP_2162"/>
<sequence>MEALRAERVHKSIDGAAILTDVSFAVEAGERRAIIGPNGAGKTTLFNIVAGLVPATSGGLFLFGQEISGLPVHERARHGLAKTFQRTHLFFDLSVLENVLLCLLRGRHRLLGLVASHRRDRELQRRAREILAEWGLEQHLHTPARELSHGDQRCLELALGFATEPRVLLLDEPTAGLSDAERRRLAARIGEMPRDVTLLLIDHDMGMVFSLADSVTVLNYGRIVTEGGWDEVTSDRTVQEIYLGLGMRARA</sequence>